<dbReference type="PANTHER" id="PTHR33693">
    <property type="entry name" value="TYPE-5 URACIL-DNA GLYCOSYLASE"/>
    <property type="match status" value="1"/>
</dbReference>
<dbReference type="OrthoDB" id="5290748at2"/>
<dbReference type="Proteomes" id="UP000051223">
    <property type="component" value="Unassembled WGS sequence"/>
</dbReference>
<evidence type="ECO:0000256" key="6">
    <source>
        <dbReference type="ARBA" id="ARBA00023014"/>
    </source>
</evidence>
<dbReference type="GO" id="GO:0097506">
    <property type="term" value="F:deaminated base DNA N-glycosylase activity"/>
    <property type="evidence" value="ECO:0007669"/>
    <property type="project" value="UniProtKB-ARBA"/>
</dbReference>
<evidence type="ECO:0000313" key="10">
    <source>
        <dbReference type="Proteomes" id="UP000051223"/>
    </source>
</evidence>
<feature type="domain" description="Uracil-DNA glycosylase-like" evidence="8">
    <location>
        <begin position="25"/>
        <end position="205"/>
    </location>
</feature>
<keyword evidence="3" id="KW-0227">DNA damage</keyword>
<dbReference type="Pfam" id="PF03167">
    <property type="entry name" value="UDG"/>
    <property type="match status" value="1"/>
</dbReference>
<dbReference type="GO" id="GO:0051539">
    <property type="term" value="F:4 iron, 4 sulfur cluster binding"/>
    <property type="evidence" value="ECO:0007669"/>
    <property type="project" value="UniProtKB-KW"/>
</dbReference>
<evidence type="ECO:0000256" key="1">
    <source>
        <dbReference type="ARBA" id="ARBA00022485"/>
    </source>
</evidence>
<comment type="caution">
    <text evidence="9">The sequence shown here is derived from an EMBL/GenBank/DDBJ whole genome shotgun (WGS) entry which is preliminary data.</text>
</comment>
<dbReference type="CDD" id="cd10030">
    <property type="entry name" value="UDG-F4_TTUDGA_SPO1dp_like"/>
    <property type="match status" value="1"/>
</dbReference>
<dbReference type="Gene3D" id="3.40.470.10">
    <property type="entry name" value="Uracil-DNA glycosylase-like domain"/>
    <property type="match status" value="1"/>
</dbReference>
<organism evidence="9 10">
    <name type="scientific">Lactobacillus hamsteri DSM 5661 = JCM 6256</name>
    <dbReference type="NCBI Taxonomy" id="1423754"/>
    <lineage>
        <taxon>Bacteria</taxon>
        <taxon>Bacillati</taxon>
        <taxon>Bacillota</taxon>
        <taxon>Bacilli</taxon>
        <taxon>Lactobacillales</taxon>
        <taxon>Lactobacillaceae</taxon>
        <taxon>Lactobacillus</taxon>
    </lineage>
</organism>
<dbReference type="SMART" id="SM00987">
    <property type="entry name" value="UreE_C"/>
    <property type="match status" value="1"/>
</dbReference>
<accession>A0A0R1Y408</accession>
<dbReference type="RefSeq" id="WP_025080839.1">
    <property type="nucleotide sequence ID" value="NZ_AZGI01000093.1"/>
</dbReference>
<keyword evidence="1" id="KW-0004">4Fe-4S</keyword>
<protein>
    <submittedName>
        <fullName evidence="9">Uracil-DNA glycosylase family protein</fullName>
    </submittedName>
</protein>
<dbReference type="InterPro" id="IPR005122">
    <property type="entry name" value="Uracil-DNA_glycosylase-like"/>
</dbReference>
<evidence type="ECO:0000259" key="8">
    <source>
        <dbReference type="SMART" id="SM00986"/>
    </source>
</evidence>
<dbReference type="SUPFAM" id="SSF52141">
    <property type="entry name" value="Uracil-DNA glycosylase-like"/>
    <property type="match status" value="1"/>
</dbReference>
<keyword evidence="7" id="KW-0234">DNA repair</keyword>
<keyword evidence="5" id="KW-0408">Iron</keyword>
<dbReference type="AlphaFoldDB" id="A0A0R1Y408"/>
<gene>
    <name evidence="9" type="ORF">FC39_GL000494</name>
</gene>
<evidence type="ECO:0000256" key="5">
    <source>
        <dbReference type="ARBA" id="ARBA00023004"/>
    </source>
</evidence>
<evidence type="ECO:0000256" key="3">
    <source>
        <dbReference type="ARBA" id="ARBA00022763"/>
    </source>
</evidence>
<dbReference type="eggNOG" id="COG1573">
    <property type="taxonomic scope" value="Bacteria"/>
</dbReference>
<dbReference type="GO" id="GO:0046872">
    <property type="term" value="F:metal ion binding"/>
    <property type="evidence" value="ECO:0007669"/>
    <property type="project" value="UniProtKB-KW"/>
</dbReference>
<dbReference type="PATRIC" id="fig|1423754.3.peg.513"/>
<dbReference type="InterPro" id="IPR051536">
    <property type="entry name" value="UDG_Type-4/5"/>
</dbReference>
<keyword evidence="2" id="KW-0479">Metal-binding</keyword>
<dbReference type="EMBL" id="AZGI01000093">
    <property type="protein sequence ID" value="KRM36946.1"/>
    <property type="molecule type" value="Genomic_DNA"/>
</dbReference>
<dbReference type="PANTHER" id="PTHR33693:SF1">
    <property type="entry name" value="TYPE-4 URACIL-DNA GLYCOSYLASE"/>
    <property type="match status" value="1"/>
</dbReference>
<evidence type="ECO:0000256" key="2">
    <source>
        <dbReference type="ARBA" id="ARBA00022723"/>
    </source>
</evidence>
<keyword evidence="4" id="KW-0378">Hydrolase</keyword>
<dbReference type="SMART" id="SM00986">
    <property type="entry name" value="UDG"/>
    <property type="match status" value="1"/>
</dbReference>
<evidence type="ECO:0000313" key="9">
    <source>
        <dbReference type="EMBL" id="KRM36946.1"/>
    </source>
</evidence>
<keyword evidence="10" id="KW-1185">Reference proteome</keyword>
<name>A0A0R1Y408_9LACO</name>
<dbReference type="STRING" id="1423754.FC39_GL000494"/>
<evidence type="ECO:0000256" key="4">
    <source>
        <dbReference type="ARBA" id="ARBA00022801"/>
    </source>
</evidence>
<dbReference type="InterPro" id="IPR036895">
    <property type="entry name" value="Uracil-DNA_glycosylase-like_sf"/>
</dbReference>
<sequence>MKYPEELIAKVKNRSAGMKLEGINEGAGPIHPALMIIGEAPGREEIESHIPFHGDSGKELMKSLASIGLKREDVYITSAVRSRPYGIKKVFSKRENKEVIKYPNRKPTKKEILAHAPFLDYEIAKVQPKLIVAVGNTALERLLGAGHKISEEHGKVIKDTPILKLNDNEDGYVWSEERYTIFPQYHPAAVFYNRKLTDDIAKDWQVIKPYIEKEKENE</sequence>
<proteinExistence type="predicted"/>
<keyword evidence="6" id="KW-0411">Iron-sulfur</keyword>
<dbReference type="GO" id="GO:0006281">
    <property type="term" value="P:DNA repair"/>
    <property type="evidence" value="ECO:0007669"/>
    <property type="project" value="UniProtKB-KW"/>
</dbReference>
<evidence type="ECO:0000256" key="7">
    <source>
        <dbReference type="ARBA" id="ARBA00023204"/>
    </source>
</evidence>
<reference evidence="9 10" key="1">
    <citation type="journal article" date="2015" name="Genome Announc.">
        <title>Expanding the biotechnology potential of lactobacilli through comparative genomics of 213 strains and associated genera.</title>
        <authorList>
            <person name="Sun Z."/>
            <person name="Harris H.M."/>
            <person name="McCann A."/>
            <person name="Guo C."/>
            <person name="Argimon S."/>
            <person name="Zhang W."/>
            <person name="Yang X."/>
            <person name="Jeffery I.B."/>
            <person name="Cooney J.C."/>
            <person name="Kagawa T.F."/>
            <person name="Liu W."/>
            <person name="Song Y."/>
            <person name="Salvetti E."/>
            <person name="Wrobel A."/>
            <person name="Rasinkangas P."/>
            <person name="Parkhill J."/>
            <person name="Rea M.C."/>
            <person name="O'Sullivan O."/>
            <person name="Ritari J."/>
            <person name="Douillard F.P."/>
            <person name="Paul Ross R."/>
            <person name="Yang R."/>
            <person name="Briner A.E."/>
            <person name="Felis G.E."/>
            <person name="de Vos W.M."/>
            <person name="Barrangou R."/>
            <person name="Klaenhammer T.R."/>
            <person name="Caufield P.W."/>
            <person name="Cui Y."/>
            <person name="Zhang H."/>
            <person name="O'Toole P.W."/>
        </authorList>
    </citation>
    <scope>NUCLEOTIDE SEQUENCE [LARGE SCALE GENOMIC DNA]</scope>
    <source>
        <strain evidence="9 10">DSM 5661</strain>
    </source>
</reference>